<dbReference type="SMART" id="SM00634">
    <property type="entry name" value="BID_1"/>
    <property type="match status" value="3"/>
</dbReference>
<dbReference type="PROSITE" id="PS51127">
    <property type="entry name" value="BIG1"/>
    <property type="match status" value="2"/>
</dbReference>
<accession>A0ABT5LHF1</accession>
<dbReference type="PRINTS" id="PR01369">
    <property type="entry name" value="INTIMIN"/>
</dbReference>
<comment type="caution">
    <text evidence="9">The sequence shown here is derived from an EMBL/GenBank/DDBJ whole genome shotgun (WGS) entry which is preliminary data.</text>
</comment>
<feature type="domain" description="Big-1" evidence="7">
    <location>
        <begin position="762"/>
        <end position="856"/>
    </location>
</feature>
<dbReference type="CDD" id="cd00118">
    <property type="entry name" value="LysM"/>
    <property type="match status" value="1"/>
</dbReference>
<feature type="compositionally biased region" description="Low complexity" evidence="5">
    <location>
        <begin position="951"/>
        <end position="964"/>
    </location>
</feature>
<dbReference type="Pfam" id="PF09134">
    <property type="entry name" value="Invasin_D3"/>
    <property type="match status" value="1"/>
</dbReference>
<dbReference type="Pfam" id="PF02369">
    <property type="entry name" value="Big_1"/>
    <property type="match status" value="3"/>
</dbReference>
<feature type="domain" description="LysM" evidence="8">
    <location>
        <begin position="60"/>
        <end position="108"/>
    </location>
</feature>
<dbReference type="InterPro" id="IPR024519">
    <property type="entry name" value="IAT_beta"/>
</dbReference>
<protein>
    <submittedName>
        <fullName evidence="9">Inverse autotransporter beta domain-containing protein</fullName>
    </submittedName>
</protein>
<feature type="region of interest" description="Disordered" evidence="5">
    <location>
        <begin position="951"/>
        <end position="974"/>
    </location>
</feature>
<keyword evidence="6" id="KW-0812">Transmembrane</keyword>
<keyword evidence="4" id="KW-0998">Cell outer membrane</keyword>
<sequence>MDKDNINETNMKRGGFIRRVAWFNIALQTLFPIAGSLTSVMVANANSQVQPSSELQQDSRWYIIQQNETLDDIAKKHNLTVDEIKVLNHQLVPFEGKTVLIPGERILLPEAKKWLKLSDNQNESKERERQLADIAKQTGQFLKNNPSTDSAMVLARSALVNKANNEIEQWVKQFGNARIQLNTDKNFSFKGSQFDLLFPLWDEKENLIFNQNSLHRTDGRTQANVGFGWRHFTSDYMFGHNVFFDYDLSRHHSRVGLGIEYWRDYLKLNANGYMRISSWKDSSDLEDYRERPANGWDIRAEGYLPQYPQLGAKLIYEQYYGNEAALFGKDNRQQKPHAFTAGITYTPVPLITIGAETRKGKSGKNDAKLNFQINYQIGIPWLKQISTDAVSSLRKLSGNRYSFVERNNNIVLEYQKKEVIRLQLDEVIEGYAGEEKPLKVAIASKYGLERIDWDFALLTANGGKVIEKRENNYRILLPNYQYGQEANNIYKVSAVAIDKKGNYSDRAYLQVIVSSAAIDKTQSTLSPTKIELPADGKSTREITLEIRDKRNLPVNVNAEEININIESEQKTPDSLPAQVPASRNATAKKSIATGTVVSTQVLAFQRIEAGKYVATVTAGTRTETLTLTLSVRNTIFSSAHIVVKADEKTAKIKPGQLNILQKNVPADGNTPNQIEMTVTDRFGNPIPDYVVTFNADNGADIKGEGPTDVNGRLVMPVTNTNAGMTTVTVNVGGIEYAVEVVFTPDEKTARIEEGNLQLMHPDGSIVTEGDTFVADGQTKYPIEAIVTDKSGNLVPNVEVIFHADNQAGITEERVKSNEQGVAETSISSTKSGTTTVTATINTGRGAIQVEIPMTFIGHKATVKVLKVELDESKNQPDPEGNYLADGKTPVTVKAFVVDENGNPLTSVTIYWESDRDRNIVRLGSSQSDTDDNGIAFATVTSTEAFDVRITASTNKSSERSSSTSEPIKFKEMLP</sequence>
<gene>
    <name evidence="9" type="ORF">PSI23_11495</name>
</gene>
<evidence type="ECO:0000259" key="8">
    <source>
        <dbReference type="PROSITE" id="PS51782"/>
    </source>
</evidence>
<dbReference type="SUPFAM" id="SSF49373">
    <property type="entry name" value="Invasin/intimin cell-adhesion fragments"/>
    <property type="match status" value="3"/>
</dbReference>
<evidence type="ECO:0000256" key="2">
    <source>
        <dbReference type="ARBA" id="ARBA00010116"/>
    </source>
</evidence>
<dbReference type="InterPro" id="IPR051715">
    <property type="entry name" value="Intimin-Invasin_domain"/>
</dbReference>
<dbReference type="Proteomes" id="UP001217178">
    <property type="component" value="Unassembled WGS sequence"/>
</dbReference>
<dbReference type="SMART" id="SM00257">
    <property type="entry name" value="LysM"/>
    <property type="match status" value="1"/>
</dbReference>
<evidence type="ECO:0000256" key="6">
    <source>
        <dbReference type="SAM" id="Phobius"/>
    </source>
</evidence>
<evidence type="ECO:0000256" key="5">
    <source>
        <dbReference type="SAM" id="MobiDB-lite"/>
    </source>
</evidence>
<dbReference type="InterPro" id="IPR038177">
    <property type="entry name" value="IAT_beta_sf"/>
</dbReference>
<keyword evidence="6" id="KW-1133">Transmembrane helix</keyword>
<name>A0ABT5LHF1_9GAMM</name>
<organism evidence="9 10">
    <name type="scientific">Xenorhabdus yunnanensis</name>
    <dbReference type="NCBI Taxonomy" id="3025878"/>
    <lineage>
        <taxon>Bacteria</taxon>
        <taxon>Pseudomonadati</taxon>
        <taxon>Pseudomonadota</taxon>
        <taxon>Gammaproteobacteria</taxon>
        <taxon>Enterobacterales</taxon>
        <taxon>Morganellaceae</taxon>
        <taxon>Xenorhabdus</taxon>
    </lineage>
</organism>
<dbReference type="PROSITE" id="PS51782">
    <property type="entry name" value="LYSM"/>
    <property type="match status" value="1"/>
</dbReference>
<evidence type="ECO:0000256" key="1">
    <source>
        <dbReference type="ARBA" id="ARBA00004442"/>
    </source>
</evidence>
<comment type="similarity">
    <text evidence="2">Belongs to the intimin/invasin family.</text>
</comment>
<dbReference type="SUPFAM" id="SSF54106">
    <property type="entry name" value="LysM domain"/>
    <property type="match status" value="1"/>
</dbReference>
<keyword evidence="10" id="KW-1185">Reference proteome</keyword>
<comment type="subcellular location">
    <subcellularLocation>
        <location evidence="1">Cell outer membrane</location>
    </subcellularLocation>
</comment>
<keyword evidence="3 6" id="KW-0472">Membrane</keyword>
<dbReference type="InterPro" id="IPR015217">
    <property type="entry name" value="Invasin_dom_3"/>
</dbReference>
<dbReference type="InterPro" id="IPR003535">
    <property type="entry name" value="Intimin/invasin_bac"/>
</dbReference>
<evidence type="ECO:0000313" key="10">
    <source>
        <dbReference type="Proteomes" id="UP001217178"/>
    </source>
</evidence>
<dbReference type="Gene3D" id="3.10.350.10">
    <property type="entry name" value="LysM domain"/>
    <property type="match status" value="1"/>
</dbReference>
<feature type="transmembrane region" description="Helical" evidence="6">
    <location>
        <begin position="21"/>
        <end position="43"/>
    </location>
</feature>
<dbReference type="InterPro" id="IPR018392">
    <property type="entry name" value="LysM"/>
</dbReference>
<dbReference type="RefSeq" id="WP_273555220.1">
    <property type="nucleotide sequence ID" value="NZ_JAQRFI010000024.1"/>
</dbReference>
<feature type="domain" description="Big-1" evidence="7">
    <location>
        <begin position="656"/>
        <end position="743"/>
    </location>
</feature>
<evidence type="ECO:0000256" key="3">
    <source>
        <dbReference type="ARBA" id="ARBA00023136"/>
    </source>
</evidence>
<dbReference type="Gene3D" id="2.60.40.10">
    <property type="entry name" value="Immunoglobulins"/>
    <property type="match status" value="4"/>
</dbReference>
<proteinExistence type="inferred from homology"/>
<dbReference type="InterPro" id="IPR013783">
    <property type="entry name" value="Ig-like_fold"/>
</dbReference>
<dbReference type="PANTHER" id="PTHR39576:SF2">
    <property type="entry name" value="ATTACHING AND EFFACING PROTEIN HOMOLOG-RELATED"/>
    <property type="match status" value="1"/>
</dbReference>
<dbReference type="InterPro" id="IPR008964">
    <property type="entry name" value="Invasin/intimin_cell_adhesion"/>
</dbReference>
<dbReference type="Pfam" id="PF01476">
    <property type="entry name" value="LysM"/>
    <property type="match status" value="1"/>
</dbReference>
<evidence type="ECO:0000313" key="9">
    <source>
        <dbReference type="EMBL" id="MDC9589906.1"/>
    </source>
</evidence>
<dbReference type="EMBL" id="JAQRFI010000024">
    <property type="protein sequence ID" value="MDC9589906.1"/>
    <property type="molecule type" value="Genomic_DNA"/>
</dbReference>
<dbReference type="Pfam" id="PF11924">
    <property type="entry name" value="IAT_beta"/>
    <property type="match status" value="1"/>
</dbReference>
<reference evidence="9 10" key="1">
    <citation type="submission" date="2023-02" db="EMBL/GenBank/DDBJ databases">
        <title>Entomopathogenic bacteria.</title>
        <authorList>
            <person name="Machado R.A."/>
        </authorList>
    </citation>
    <scope>NUCLEOTIDE SEQUENCE [LARGE SCALE GENOMIC DNA]</scope>
    <source>
        <strain evidence="9 10">XENO-10</strain>
    </source>
</reference>
<dbReference type="Gene3D" id="2.40.160.160">
    <property type="entry name" value="Inverse autotransporter, beta-domain"/>
    <property type="match status" value="1"/>
</dbReference>
<evidence type="ECO:0000259" key="7">
    <source>
        <dbReference type="PROSITE" id="PS51127"/>
    </source>
</evidence>
<dbReference type="PANTHER" id="PTHR39576">
    <property type="entry name" value="ATTACHING AND EFFACING PROTEIN HOMOLOG-RELATED-RELATED"/>
    <property type="match status" value="1"/>
</dbReference>
<evidence type="ECO:0000256" key="4">
    <source>
        <dbReference type="ARBA" id="ARBA00023237"/>
    </source>
</evidence>
<dbReference type="InterPro" id="IPR036779">
    <property type="entry name" value="LysM_dom_sf"/>
</dbReference>
<dbReference type="InterPro" id="IPR003344">
    <property type="entry name" value="Big_1_dom"/>
</dbReference>